<protein>
    <submittedName>
        <fullName evidence="2">Protein CBG21409</fullName>
    </submittedName>
</protein>
<reference evidence="2 3" key="2">
    <citation type="journal article" date="2011" name="PLoS Genet.">
        <title>Caenorhabditis briggsae recombinant inbred line genotypes reveal inter-strain incompatibility and the evolution of recombination.</title>
        <authorList>
            <person name="Ross J.A."/>
            <person name="Koboldt D.C."/>
            <person name="Staisch J.E."/>
            <person name="Chamberlin H.M."/>
            <person name="Gupta B.P."/>
            <person name="Miller R.D."/>
            <person name="Baird S.E."/>
            <person name="Haag E.S."/>
        </authorList>
    </citation>
    <scope>NUCLEOTIDE SEQUENCE [LARGE SCALE GENOMIC DNA]</scope>
    <source>
        <strain evidence="2 3">AF16</strain>
    </source>
</reference>
<dbReference type="Proteomes" id="UP000008549">
    <property type="component" value="Unassembled WGS sequence"/>
</dbReference>
<evidence type="ECO:0000313" key="3">
    <source>
        <dbReference type="Proteomes" id="UP000008549"/>
    </source>
</evidence>
<feature type="domain" description="PAN-3" evidence="1">
    <location>
        <begin position="9"/>
        <end position="72"/>
    </location>
</feature>
<dbReference type="GeneID" id="8588977"/>
<dbReference type="Pfam" id="PF08277">
    <property type="entry name" value="PAN_3"/>
    <property type="match status" value="1"/>
</dbReference>
<keyword evidence="3" id="KW-1185">Reference proteome</keyword>
<dbReference type="KEGG" id="cbr:CBG_21409"/>
<evidence type="ECO:0000313" key="2">
    <source>
        <dbReference type="EMBL" id="CAP38222.1"/>
    </source>
</evidence>
<dbReference type="InterPro" id="IPR006583">
    <property type="entry name" value="PAN-3_domain"/>
</dbReference>
<gene>
    <name evidence="2" type="ORF">CBG21409</name>
    <name evidence="2" type="ORF">CBG_21409</name>
</gene>
<feature type="non-terminal residue" evidence="2">
    <location>
        <position position="1"/>
    </location>
</feature>
<organism evidence="2 3">
    <name type="scientific">Caenorhabditis briggsae</name>
    <dbReference type="NCBI Taxonomy" id="6238"/>
    <lineage>
        <taxon>Eukaryota</taxon>
        <taxon>Metazoa</taxon>
        <taxon>Ecdysozoa</taxon>
        <taxon>Nematoda</taxon>
        <taxon>Chromadorea</taxon>
        <taxon>Rhabditida</taxon>
        <taxon>Rhabditina</taxon>
        <taxon>Rhabditomorpha</taxon>
        <taxon>Rhabditoidea</taxon>
        <taxon>Rhabditidae</taxon>
        <taxon>Peloderinae</taxon>
        <taxon>Caenorhabditis</taxon>
    </lineage>
</organism>
<reference evidence="2 3" key="1">
    <citation type="journal article" date="2003" name="PLoS Biol.">
        <title>The genome sequence of Caenorhabditis briggsae: a platform for comparative genomics.</title>
        <authorList>
            <person name="Stein L.D."/>
            <person name="Bao Z."/>
            <person name="Blasiar D."/>
            <person name="Blumenthal T."/>
            <person name="Brent M.R."/>
            <person name="Chen N."/>
            <person name="Chinwalla A."/>
            <person name="Clarke L."/>
            <person name="Clee C."/>
            <person name="Coghlan A."/>
            <person name="Coulson A."/>
            <person name="D'Eustachio P."/>
            <person name="Fitch D.H."/>
            <person name="Fulton L.A."/>
            <person name="Fulton R.E."/>
            <person name="Griffiths-Jones S."/>
            <person name="Harris T.W."/>
            <person name="Hillier L.W."/>
            <person name="Kamath R."/>
            <person name="Kuwabara P.E."/>
            <person name="Mardis E.R."/>
            <person name="Marra M.A."/>
            <person name="Miner T.L."/>
            <person name="Minx P."/>
            <person name="Mullikin J.C."/>
            <person name="Plumb R.W."/>
            <person name="Rogers J."/>
            <person name="Schein J.E."/>
            <person name="Sohrmann M."/>
            <person name="Spieth J."/>
            <person name="Stajich J.E."/>
            <person name="Wei C."/>
            <person name="Willey D."/>
            <person name="Wilson R.K."/>
            <person name="Durbin R."/>
            <person name="Waterston R.H."/>
        </authorList>
    </citation>
    <scope>NUCLEOTIDE SEQUENCE [LARGE SCALE GENOMIC DNA]</scope>
    <source>
        <strain evidence="2 3">AF16</strain>
    </source>
</reference>
<proteinExistence type="predicted"/>
<dbReference type="HOGENOM" id="CLU_1269650_0_0_1"/>
<dbReference type="FunCoup" id="A8Y005">
    <property type="interactions" value="860"/>
</dbReference>
<accession>A8Y005</accession>
<feature type="non-terminal residue" evidence="2">
    <location>
        <position position="218"/>
    </location>
</feature>
<dbReference type="InParanoid" id="A8Y005"/>
<name>A8Y005_CAEBR</name>
<dbReference type="PANTHER" id="PTHR47629">
    <property type="entry name" value="C-TYPE LECTIN-RELATED"/>
    <property type="match status" value="1"/>
</dbReference>
<dbReference type="PANTHER" id="PTHR47629:SF6">
    <property type="entry name" value="CW DOMAIN-CONTAINING PROTEIN-RELATED"/>
    <property type="match status" value="1"/>
</dbReference>
<dbReference type="RefSeq" id="XP_002646978.1">
    <property type="nucleotide sequence ID" value="XM_002646932.1"/>
</dbReference>
<sequence>INSTEEPNMIRISGQPIFSITYETLNISWEKRMVKCRADINCSAVHKKFDIQCHYYLFGCLSSFDQVDFKGEIALMIQLSGDQCPTSNPLIPGPNNSTQIINGQHYTTTVSKDSFFENMCNLKYCIAVPVKTCPNNTKQFQRFKWGEPTVVCIGLFFFEAPRCNIVTQAYALCGAENGTLTGPANADEHKYIQSKICNQRRVGQACPTYRPKDRHSWE</sequence>
<dbReference type="CTD" id="8588977"/>
<dbReference type="AlphaFoldDB" id="A8Y005"/>
<evidence type="ECO:0000259" key="1">
    <source>
        <dbReference type="Pfam" id="PF08277"/>
    </source>
</evidence>
<dbReference type="EMBL" id="HE601136">
    <property type="protein sequence ID" value="CAP38222.1"/>
    <property type="molecule type" value="Genomic_DNA"/>
</dbReference>